<dbReference type="Proteomes" id="UP001193501">
    <property type="component" value="Unassembled WGS sequence"/>
</dbReference>
<dbReference type="RefSeq" id="WP_168776729.1">
    <property type="nucleotide sequence ID" value="NZ_JAABNR010000040.1"/>
</dbReference>
<feature type="chain" id="PRO_5042103586" evidence="2">
    <location>
        <begin position="21"/>
        <end position="373"/>
    </location>
</feature>
<dbReference type="AlphaFoldDB" id="A0AAE4YC51"/>
<accession>A0AAE4YC51</accession>
<proteinExistence type="predicted"/>
<evidence type="ECO:0000313" key="4">
    <source>
        <dbReference type="Proteomes" id="UP001193501"/>
    </source>
</evidence>
<keyword evidence="4" id="KW-1185">Reference proteome</keyword>
<comment type="caution">
    <text evidence="3">The sequence shown here is derived from an EMBL/GenBank/DDBJ whole genome shotgun (WGS) entry which is preliminary data.</text>
</comment>
<reference evidence="3" key="1">
    <citation type="submission" date="2020-01" db="EMBL/GenBank/DDBJ databases">
        <authorList>
            <person name="Chen W.-M."/>
        </authorList>
    </citation>
    <scope>NUCLEOTIDE SEQUENCE</scope>
    <source>
        <strain evidence="3">CYK-10</strain>
    </source>
</reference>
<sequence>MMRASLAVLGLLLSSGAALAEFTVCNDSGVSRSLAIGYGDGKVWTSEGWWIIAPGDCKVVIPGPLKTRYIYWRATAVGEDFPDENYRFCTQAEPFTIEGAEDCEARGLTTSGFRVTDTGTTETDHTLVLTEANSAASAAPAEKLAEPLPDEPLPDEPLPDDPLPDDPAPPGLTGPIPASGPAFTPGQLGEPFTQSALLQGCSPDEMGPACLLYAEGWRYVLRPNGVTPAEILDTLALLPLNTPVQITGEIVSQGDVTAEVNLSQIEPGPPDDWAGLRAAIRGAWVSLDDPQAHMIIAGSEVTDRYGAEVLGSSILTLDSVCADGAPTDDGALNIRDPAYPDEPGTCLGLMSVTADTLTLMNLPRGNILSYRRD</sequence>
<dbReference type="EMBL" id="JAABNR010000040">
    <property type="protein sequence ID" value="NBZ89941.1"/>
    <property type="molecule type" value="Genomic_DNA"/>
</dbReference>
<feature type="region of interest" description="Disordered" evidence="1">
    <location>
        <begin position="135"/>
        <end position="184"/>
    </location>
</feature>
<dbReference type="InterPro" id="IPR009380">
    <property type="entry name" value="DUF1036"/>
</dbReference>
<feature type="signal peptide" evidence="2">
    <location>
        <begin position="1"/>
        <end position="20"/>
    </location>
</feature>
<dbReference type="Pfam" id="PF06282">
    <property type="entry name" value="DUF1036"/>
    <property type="match status" value="1"/>
</dbReference>
<evidence type="ECO:0000256" key="1">
    <source>
        <dbReference type="SAM" id="MobiDB-lite"/>
    </source>
</evidence>
<name>A0AAE4YC51_9RHOB</name>
<evidence type="ECO:0000313" key="3">
    <source>
        <dbReference type="EMBL" id="NBZ89941.1"/>
    </source>
</evidence>
<protein>
    <submittedName>
        <fullName evidence="3">DUF1036 domain-containing protein</fullName>
    </submittedName>
</protein>
<feature type="compositionally biased region" description="Acidic residues" evidence="1">
    <location>
        <begin position="148"/>
        <end position="164"/>
    </location>
</feature>
<keyword evidence="2" id="KW-0732">Signal</keyword>
<gene>
    <name evidence="3" type="ORF">GV832_20355</name>
</gene>
<organism evidence="3 4">
    <name type="scientific">Stagnihabitans tardus</name>
    <dbReference type="NCBI Taxonomy" id="2699202"/>
    <lineage>
        <taxon>Bacteria</taxon>
        <taxon>Pseudomonadati</taxon>
        <taxon>Pseudomonadota</taxon>
        <taxon>Alphaproteobacteria</taxon>
        <taxon>Rhodobacterales</taxon>
        <taxon>Paracoccaceae</taxon>
        <taxon>Stagnihabitans</taxon>
    </lineage>
</organism>
<evidence type="ECO:0000256" key="2">
    <source>
        <dbReference type="SAM" id="SignalP"/>
    </source>
</evidence>